<dbReference type="Proteomes" id="UP000035661">
    <property type="component" value="Chromosome"/>
</dbReference>
<gene>
    <name evidence="1" type="ORF">SERIO_v1c11180</name>
</gene>
<dbReference type="AlphaFoldDB" id="A0A0H3XL41"/>
<evidence type="ECO:0000313" key="1">
    <source>
        <dbReference type="EMBL" id="AKM54671.1"/>
    </source>
</evidence>
<dbReference type="EMBL" id="CP011856">
    <property type="protein sequence ID" value="AKM54671.1"/>
    <property type="molecule type" value="Genomic_DNA"/>
</dbReference>
<dbReference type="PATRIC" id="fig|743698.3.peg.1129"/>
<proteinExistence type="predicted"/>
<protein>
    <submittedName>
        <fullName evidence="1">Uncharacterized protein</fullName>
    </submittedName>
</protein>
<reference evidence="2" key="2">
    <citation type="submission" date="2015-06" db="EMBL/GenBank/DDBJ databases">
        <title>Complete genome sequence of Spiroplasma eriocheiris TDA-040725-5 (DSM 21848).</title>
        <authorList>
            <person name="Lo W.-S."/>
            <person name="Kuo C.-H."/>
        </authorList>
    </citation>
    <scope>NUCLEOTIDE SEQUENCE [LARGE SCALE GENOMIC DNA]</scope>
    <source>
        <strain evidence="2">TDA-040725-5</strain>
    </source>
</reference>
<name>A0A0H3XL41_9MOLU</name>
<accession>A0A0H3XL41</accession>
<organism evidence="1 2">
    <name type="scientific">Spiroplasma eriocheiris</name>
    <dbReference type="NCBI Taxonomy" id="315358"/>
    <lineage>
        <taxon>Bacteria</taxon>
        <taxon>Bacillati</taxon>
        <taxon>Mycoplasmatota</taxon>
        <taxon>Mollicutes</taxon>
        <taxon>Entomoplasmatales</taxon>
        <taxon>Spiroplasmataceae</taxon>
        <taxon>Spiroplasma</taxon>
    </lineage>
</organism>
<dbReference type="KEGG" id="seri:SERIO_v1c11180"/>
<reference evidence="1 2" key="1">
    <citation type="journal article" date="2015" name="Genome Biol. Evol.">
        <title>Found and Lost: The Fates of Horizontally Acquired Genes in Arthropod-Symbiotic Spiroplasma.</title>
        <authorList>
            <person name="Lo W.S."/>
            <person name="Gasparich G.E."/>
            <person name="Kuo C.H."/>
        </authorList>
    </citation>
    <scope>NUCLEOTIDE SEQUENCE [LARGE SCALE GENOMIC DNA]</scope>
    <source>
        <strain evidence="2">TDA-040725-5</strain>
    </source>
</reference>
<sequence length="39" mass="4937">MNIEQIDNFFKYRNKKFGKKIKTKQKLKSKKETLFYFFK</sequence>
<evidence type="ECO:0000313" key="2">
    <source>
        <dbReference type="Proteomes" id="UP000035661"/>
    </source>
</evidence>
<keyword evidence="2" id="KW-1185">Reference proteome</keyword>